<name>A0A7W5CAF4_9BACL</name>
<reference evidence="1 2" key="1">
    <citation type="submission" date="2020-08" db="EMBL/GenBank/DDBJ databases">
        <title>Genomic Encyclopedia of Type Strains, Phase III (KMG-III): the genomes of soil and plant-associated and newly described type strains.</title>
        <authorList>
            <person name="Whitman W."/>
        </authorList>
    </citation>
    <scope>NUCLEOTIDE SEQUENCE [LARGE SCALE GENOMIC DNA]</scope>
    <source>
        <strain evidence="1 2">CECT 8234</strain>
    </source>
</reference>
<dbReference type="Proteomes" id="UP000518605">
    <property type="component" value="Unassembled WGS sequence"/>
</dbReference>
<comment type="caution">
    <text evidence="1">The sequence shown here is derived from an EMBL/GenBank/DDBJ whole genome shotgun (WGS) entry which is preliminary data.</text>
</comment>
<gene>
    <name evidence="1" type="ORF">FHS16_003735</name>
</gene>
<dbReference type="RefSeq" id="WP_183565673.1">
    <property type="nucleotide sequence ID" value="NZ_CBCSLB010000010.1"/>
</dbReference>
<dbReference type="AlphaFoldDB" id="A0A7W5CAF4"/>
<evidence type="ECO:0000313" key="2">
    <source>
        <dbReference type="Proteomes" id="UP000518605"/>
    </source>
</evidence>
<keyword evidence="2" id="KW-1185">Reference proteome</keyword>
<sequence length="481" mass="54569">MDNASYTKAKPRSRLLMRRSLLFSGIALLLCLATGCRYTAAPADLLQKPAIAPEKQAIILAIEKSLPAYSKLTLPLREDHMEAIRLIDVDGEGTEEAVVSYYNEYSSPELMVFKYASGSWKPWVLVQQPLARVIDWLKIEDLDKDGQMEIMIGWIGAFDSPNVLEIYSFNTKPERNENGQLTLKPVETLPYSYGDTGDINGDGRLELAIISEIGTNQEMAMPEFHLTLYNWRNGGAQELYSENLYNEVNNYDRLLIGRISPDYSGIILEASTGAHSTYTTMYAWERNKLKLVYPSRSGLLEGLNGTPTMSKDINGDGILELPWAKEAPGYIDLSYAESKWLNEWMQWDGKADFVKISEEFTDYRYGIQLRIPKSWMGRYTLHGTDEPYAVVTIDYWNESLDLTSALATLYAVPQKKWDNVESAWKLQGKPYRQLMTDSGNVFAVSFVKEAPLEWEAKERQAFSEMAEVEAVFSSSLTIRND</sequence>
<evidence type="ECO:0008006" key="3">
    <source>
        <dbReference type="Google" id="ProtNLM"/>
    </source>
</evidence>
<proteinExistence type="predicted"/>
<evidence type="ECO:0000313" key="1">
    <source>
        <dbReference type="EMBL" id="MBB3153660.1"/>
    </source>
</evidence>
<dbReference type="SUPFAM" id="SSF69318">
    <property type="entry name" value="Integrin alpha N-terminal domain"/>
    <property type="match status" value="1"/>
</dbReference>
<dbReference type="InterPro" id="IPR028994">
    <property type="entry name" value="Integrin_alpha_N"/>
</dbReference>
<dbReference type="EMBL" id="JACHXW010000011">
    <property type="protein sequence ID" value="MBB3153660.1"/>
    <property type="molecule type" value="Genomic_DNA"/>
</dbReference>
<accession>A0A7W5CAF4</accession>
<protein>
    <recommendedName>
        <fullName evidence="3">VCBS repeat-containing protein</fullName>
    </recommendedName>
</protein>
<organism evidence="1 2">
    <name type="scientific">Paenibacillus endophyticus</name>
    <dbReference type="NCBI Taxonomy" id="1294268"/>
    <lineage>
        <taxon>Bacteria</taxon>
        <taxon>Bacillati</taxon>
        <taxon>Bacillota</taxon>
        <taxon>Bacilli</taxon>
        <taxon>Bacillales</taxon>
        <taxon>Paenibacillaceae</taxon>
        <taxon>Paenibacillus</taxon>
    </lineage>
</organism>